<dbReference type="PANTHER" id="PTHR13555:SF66">
    <property type="entry name" value="ZINC FINGER PROTEIN 474"/>
    <property type="match status" value="1"/>
</dbReference>
<dbReference type="InterPro" id="IPR026319">
    <property type="entry name" value="ZC2HC1A/B-like"/>
</dbReference>
<dbReference type="Ensembl" id="ENSOANT00000050332.1">
    <property type="protein sequence ID" value="ENSOANP00000034195.1"/>
    <property type="gene ID" value="ENSOANG00000042757.1"/>
</dbReference>
<proteinExistence type="predicted"/>
<reference evidence="2 3" key="1">
    <citation type="journal article" date="2008" name="Nature">
        <title>Genome analysis of the platypus reveals unique signatures of evolution.</title>
        <authorList>
            <person name="Warren W.C."/>
            <person name="Hillier L.W."/>
            <person name="Marshall Graves J.A."/>
            <person name="Birney E."/>
            <person name="Ponting C.P."/>
            <person name="Grutzner F."/>
            <person name="Belov K."/>
            <person name="Miller W."/>
            <person name="Clarke L."/>
            <person name="Chinwalla A.T."/>
            <person name="Yang S.P."/>
            <person name="Heger A."/>
            <person name="Locke D.P."/>
            <person name="Miethke P."/>
            <person name="Waters P.D."/>
            <person name="Veyrunes F."/>
            <person name="Fulton L."/>
            <person name="Fulton B."/>
            <person name="Graves T."/>
            <person name="Wallis J."/>
            <person name="Puente X.S."/>
            <person name="Lopez-Otin C."/>
            <person name="Ordonez G.R."/>
            <person name="Eichler E.E."/>
            <person name="Chen L."/>
            <person name="Cheng Z."/>
            <person name="Deakin J.E."/>
            <person name="Alsop A."/>
            <person name="Thompson K."/>
            <person name="Kirby P."/>
            <person name="Papenfuss A.T."/>
            <person name="Wakefield M.J."/>
            <person name="Olender T."/>
            <person name="Lancet D."/>
            <person name="Huttley G.A."/>
            <person name="Smit A.F."/>
            <person name="Pask A."/>
            <person name="Temple-Smith P."/>
            <person name="Batzer M.A."/>
            <person name="Walker J.A."/>
            <person name="Konkel M.K."/>
            <person name="Harris R.S."/>
            <person name="Whittington C.M."/>
            <person name="Wong E.S."/>
            <person name="Gemmell N.J."/>
            <person name="Buschiazzo E."/>
            <person name="Vargas Jentzsch I.M."/>
            <person name="Merkel A."/>
            <person name="Schmitz J."/>
            <person name="Zemann A."/>
            <person name="Churakov G."/>
            <person name="Kriegs J.O."/>
            <person name="Brosius J."/>
            <person name="Murchison E.P."/>
            <person name="Sachidanandam R."/>
            <person name="Smith C."/>
            <person name="Hannon G.J."/>
            <person name="Tsend-Ayush E."/>
            <person name="McMillan D."/>
            <person name="Attenborough R."/>
            <person name="Rens W."/>
            <person name="Ferguson-Smith M."/>
            <person name="Lefevre C.M."/>
            <person name="Sharp J.A."/>
            <person name="Nicholas K.R."/>
            <person name="Ray D.A."/>
            <person name="Kube M."/>
            <person name="Reinhardt R."/>
            <person name="Pringle T.H."/>
            <person name="Taylor J."/>
            <person name="Jones R.C."/>
            <person name="Nixon B."/>
            <person name="Dacheux J.L."/>
            <person name="Niwa H."/>
            <person name="Sekita Y."/>
            <person name="Huang X."/>
            <person name="Stark A."/>
            <person name="Kheradpour P."/>
            <person name="Kellis M."/>
            <person name="Flicek P."/>
            <person name="Chen Y."/>
            <person name="Webber C."/>
            <person name="Hardison R."/>
            <person name="Nelson J."/>
            <person name="Hallsworth-Pepin K."/>
            <person name="Delehaunty K."/>
            <person name="Markovic C."/>
            <person name="Minx P."/>
            <person name="Feng Y."/>
            <person name="Kremitzki C."/>
            <person name="Mitreva M."/>
            <person name="Glasscock J."/>
            <person name="Wylie T."/>
            <person name="Wohldmann P."/>
            <person name="Thiru P."/>
            <person name="Nhan M.N."/>
            <person name="Pohl C.S."/>
            <person name="Smith S.M."/>
            <person name="Hou S."/>
            <person name="Nefedov M."/>
            <person name="de Jong P.J."/>
            <person name="Renfree M.B."/>
            <person name="Mardis E.R."/>
            <person name="Wilson R.K."/>
        </authorList>
    </citation>
    <scope>NUCLEOTIDE SEQUENCE [LARGE SCALE GENOMIC DNA]</scope>
    <source>
        <strain evidence="2 3">Glennie</strain>
    </source>
</reference>
<dbReference type="Gene3D" id="3.30.160.60">
    <property type="entry name" value="Classic Zinc Finger"/>
    <property type="match status" value="1"/>
</dbReference>
<keyword evidence="3" id="KW-1185">Reference proteome</keyword>
<dbReference type="AlphaFoldDB" id="A0A6I8MZR9"/>
<evidence type="ECO:0000256" key="1">
    <source>
        <dbReference type="SAM" id="MobiDB-lite"/>
    </source>
</evidence>
<feature type="region of interest" description="Disordered" evidence="1">
    <location>
        <begin position="37"/>
        <end position="58"/>
    </location>
</feature>
<dbReference type="Pfam" id="PF13913">
    <property type="entry name" value="zf-C2HC_2"/>
    <property type="match status" value="1"/>
</dbReference>
<dbReference type="InParanoid" id="A0A6I8MZR9"/>
<dbReference type="OMA" id="KWHAENN"/>
<dbReference type="PANTHER" id="PTHR13555">
    <property type="entry name" value="C2H2 ZINC FINGER CGI-62-RELATED"/>
    <property type="match status" value="1"/>
</dbReference>
<protein>
    <recommendedName>
        <fullName evidence="4">Zinc finger protein 474</fullName>
    </recommendedName>
</protein>
<evidence type="ECO:0000313" key="2">
    <source>
        <dbReference type="Ensembl" id="ENSOANP00000034195.1"/>
    </source>
</evidence>
<reference evidence="2" key="3">
    <citation type="submission" date="2025-09" db="UniProtKB">
        <authorList>
            <consortium name="Ensembl"/>
        </authorList>
    </citation>
    <scope>IDENTIFICATION</scope>
    <source>
        <strain evidence="2">Glennie</strain>
    </source>
</reference>
<sequence>VVKQPKMVFCYICGRAYGTKSISIHEPQCLQKWHAENNALPKKLQKPEPQKPEDRSKD</sequence>
<name>A0A6I8MZR9_ORNAN</name>
<organism evidence="2 3">
    <name type="scientific">Ornithorhynchus anatinus</name>
    <name type="common">Duckbill platypus</name>
    <dbReference type="NCBI Taxonomy" id="9258"/>
    <lineage>
        <taxon>Eukaryota</taxon>
        <taxon>Metazoa</taxon>
        <taxon>Chordata</taxon>
        <taxon>Craniata</taxon>
        <taxon>Vertebrata</taxon>
        <taxon>Euteleostomi</taxon>
        <taxon>Mammalia</taxon>
        <taxon>Monotremata</taxon>
        <taxon>Ornithorhynchidae</taxon>
        <taxon>Ornithorhynchus</taxon>
    </lineage>
</organism>
<reference evidence="2" key="2">
    <citation type="submission" date="2025-08" db="UniProtKB">
        <authorList>
            <consortium name="Ensembl"/>
        </authorList>
    </citation>
    <scope>IDENTIFICATION</scope>
    <source>
        <strain evidence="2">Glennie</strain>
    </source>
</reference>
<feature type="compositionally biased region" description="Basic and acidic residues" evidence="1">
    <location>
        <begin position="45"/>
        <end position="58"/>
    </location>
</feature>
<evidence type="ECO:0008006" key="4">
    <source>
        <dbReference type="Google" id="ProtNLM"/>
    </source>
</evidence>
<evidence type="ECO:0000313" key="3">
    <source>
        <dbReference type="Proteomes" id="UP000002279"/>
    </source>
</evidence>
<dbReference type="Proteomes" id="UP000002279">
    <property type="component" value="Chromosome X5"/>
</dbReference>
<dbReference type="GeneTree" id="ENSGT00530000064208"/>
<accession>A0A6I8MZR9</accession>
<dbReference type="Bgee" id="ENSOANG00000042757">
    <property type="expression patterns" value="Expressed in testis and 1 other cell type or tissue"/>
</dbReference>